<dbReference type="PROSITE" id="PS50109">
    <property type="entry name" value="HIS_KIN"/>
    <property type="match status" value="1"/>
</dbReference>
<dbReference type="SUPFAM" id="SSF63829">
    <property type="entry name" value="Calcium-dependent phosphotriesterase"/>
    <property type="match status" value="3"/>
</dbReference>
<dbReference type="OrthoDB" id="176203at2"/>
<dbReference type="PANTHER" id="PTHR43547">
    <property type="entry name" value="TWO-COMPONENT HISTIDINE KINASE"/>
    <property type="match status" value="1"/>
</dbReference>
<keyword evidence="9" id="KW-0418">Kinase</keyword>
<name>A0A5C8LLE2_9GAMM</name>
<dbReference type="InterPro" id="IPR003594">
    <property type="entry name" value="HATPase_dom"/>
</dbReference>
<dbReference type="PRINTS" id="PR00344">
    <property type="entry name" value="BCTRLSENSOR"/>
</dbReference>
<keyword evidence="10" id="KW-0067">ATP-binding</keyword>
<dbReference type="FunFam" id="1.10.287.130:FF:000001">
    <property type="entry name" value="Two-component sensor histidine kinase"/>
    <property type="match status" value="1"/>
</dbReference>
<keyword evidence="13" id="KW-0812">Transmembrane</keyword>
<sequence>MVLFVYTYLLLSFCRGLNCTLFPCSWLSQRPEYMMSRLLHFLFMLWLLCCSFISFAQTHFTRLSVDDGLPNASIYRIVQDKDGYIWLGSTNTGLLRYNGYELEAFDVLPASVSNNMLVPDIDALVMDHKDQLWIGTWGMGLSKVDTRTGEISHYSDRPESAFVLTSNYIQSLLLDKSGVLWIGTNKGLQRLLPDGTFQLVGQADSAQPLINQRIWSLAQTEDDTVWIATGSGLHQWTKQDGLSEPYQAFDQDSVNNEIRTLFAQGNKVWVGGRSSLFQFDPASSEFKSIPFFDNAVSPIINVLETDQQGNLLVGTFDGIYKVSLTSGVFESFADGRQLLQGINVRSLLVDRSGLLWVGSREKGLFYGRHQPSAFSDLTQWGPAAATLAKQQLTAVKVEDNFLWLGSSDQFHQINRKTGAVLSLAMPARVNAITRSTQGELYIGSDNGLWQFDENTQQLVQLDAGQSLQGTQWQNVRDLVSLPDGSLYLGLWQNGLMRWDPAGNHQFWLEDMAQQKVGDAVQVVQEIQGKIWVGTRYSGLFVLDPSSAQLQSLANLIPVAQALDIQCIAQGPDDTVLLCSRSGLVSLDLKNPGISGLGDSISAAKAELLGAYTDVQKNIWLLSAQGLSLKPYQQERLITFTEQDGLNNKEMIFKAFSVSKRGNLYLGTAGGLSIVHAELLWLNQHKSTTQVSGIWIDQKKLKPGIMQGYSSEIELKPGESISLELASLDYHDPKRNQFIYQLAGVDTGWQYSTGYTKVNYSQLEPGTYQFKALGSNQHALFSDKPYQLTIEVLPLWWQRGWVIAGLGLLLLLLLLGGHAYRLRHMRQINKLLQHSVQERAYNQTVLETMVEERTKALQDSSATLSLRTRQLEVSLSQLAENNRELKRLNTLKDEFISTVSHELRTPLTSIRGAVGLLAKKAVTEGSEHYEQLLQTALGNSERLSQLINDLLDLQKFESGNFSLSFATTDMKQLVLQALDSIAPYAARYQVSFQTQLAECQVVADQTRIRQVVDNLLSNAIKFSASGQTVAVKLTELVGRIRFEVQDQGCGIPQNFRSRVFEKFSQADGSTSRKAEGTGLGLNICKTIISAHHGDIGFESEPDHGALFWFELPVAQA</sequence>
<dbReference type="GO" id="GO:0045121">
    <property type="term" value="C:membrane raft"/>
    <property type="evidence" value="ECO:0007669"/>
    <property type="project" value="UniProtKB-SubCell"/>
</dbReference>
<comment type="catalytic activity">
    <reaction evidence="1">
        <text>ATP + protein L-histidine = ADP + protein N-phospho-L-histidine.</text>
        <dbReference type="EC" id="2.7.13.3"/>
    </reaction>
</comment>
<keyword evidence="11" id="KW-0902">Two-component regulatory system</keyword>
<dbReference type="SUPFAM" id="SSF47384">
    <property type="entry name" value="Homodimeric domain of signal transducing histidine kinase"/>
    <property type="match status" value="1"/>
</dbReference>
<keyword evidence="16" id="KW-1185">Reference proteome</keyword>
<dbReference type="InterPro" id="IPR011110">
    <property type="entry name" value="Reg_prop"/>
</dbReference>
<evidence type="ECO:0000256" key="11">
    <source>
        <dbReference type="ARBA" id="ARBA00023012"/>
    </source>
</evidence>
<evidence type="ECO:0000259" key="14">
    <source>
        <dbReference type="PROSITE" id="PS50109"/>
    </source>
</evidence>
<evidence type="ECO:0000256" key="9">
    <source>
        <dbReference type="ARBA" id="ARBA00022777"/>
    </source>
</evidence>
<dbReference type="Gene3D" id="3.30.565.10">
    <property type="entry name" value="Histidine kinase-like ATPase, C-terminal domain"/>
    <property type="match status" value="1"/>
</dbReference>
<dbReference type="CDD" id="cd16922">
    <property type="entry name" value="HATPase_EvgS-ArcB-TorS-like"/>
    <property type="match status" value="1"/>
</dbReference>
<evidence type="ECO:0000313" key="15">
    <source>
        <dbReference type="EMBL" id="TXK78156.1"/>
    </source>
</evidence>
<evidence type="ECO:0000256" key="1">
    <source>
        <dbReference type="ARBA" id="ARBA00000085"/>
    </source>
</evidence>
<dbReference type="SMART" id="SM00387">
    <property type="entry name" value="HATPase_c"/>
    <property type="match status" value="1"/>
</dbReference>
<keyword evidence="6" id="KW-0597">Phosphoprotein</keyword>
<gene>
    <name evidence="15" type="ORF">FU839_16720</name>
</gene>
<dbReference type="SMART" id="SM00388">
    <property type="entry name" value="HisKA"/>
    <property type="match status" value="1"/>
</dbReference>
<evidence type="ECO:0000256" key="6">
    <source>
        <dbReference type="ARBA" id="ARBA00022553"/>
    </source>
</evidence>
<feature type="transmembrane region" description="Helical" evidence="13">
    <location>
        <begin position="38"/>
        <end position="56"/>
    </location>
</feature>
<dbReference type="InterPro" id="IPR013783">
    <property type="entry name" value="Ig-like_fold"/>
</dbReference>
<comment type="caution">
    <text evidence="15">The sequence shown here is derived from an EMBL/GenBank/DDBJ whole genome shotgun (WGS) entry which is preliminary data.</text>
</comment>
<keyword evidence="12 13" id="KW-0472">Membrane</keyword>
<dbReference type="InterPro" id="IPR004358">
    <property type="entry name" value="Sig_transdc_His_kin-like_C"/>
</dbReference>
<accession>A0A5C8LLE2</accession>
<dbReference type="SUPFAM" id="SSF55874">
    <property type="entry name" value="ATPase domain of HSP90 chaperone/DNA topoisomerase II/histidine kinase"/>
    <property type="match status" value="1"/>
</dbReference>
<dbReference type="GO" id="GO:0005886">
    <property type="term" value="C:plasma membrane"/>
    <property type="evidence" value="ECO:0007669"/>
    <property type="project" value="UniProtKB-SubCell"/>
</dbReference>
<dbReference type="InterPro" id="IPR036890">
    <property type="entry name" value="HATPase_C_sf"/>
</dbReference>
<dbReference type="Proteomes" id="UP000321814">
    <property type="component" value="Unassembled WGS sequence"/>
</dbReference>
<feature type="domain" description="Histidine kinase" evidence="14">
    <location>
        <begin position="897"/>
        <end position="1114"/>
    </location>
</feature>
<dbReference type="Pfam" id="PF07494">
    <property type="entry name" value="Reg_prop"/>
    <property type="match status" value="2"/>
</dbReference>
<dbReference type="Pfam" id="PF02518">
    <property type="entry name" value="HATPase_c"/>
    <property type="match status" value="1"/>
</dbReference>
<evidence type="ECO:0000256" key="8">
    <source>
        <dbReference type="ARBA" id="ARBA00022741"/>
    </source>
</evidence>
<dbReference type="FunFam" id="3.30.565.10:FF:000023">
    <property type="entry name" value="PAS domain-containing sensor histidine kinase"/>
    <property type="match status" value="1"/>
</dbReference>
<feature type="transmembrane region" description="Helical" evidence="13">
    <location>
        <begin position="6"/>
        <end position="26"/>
    </location>
</feature>
<evidence type="ECO:0000256" key="7">
    <source>
        <dbReference type="ARBA" id="ARBA00022679"/>
    </source>
</evidence>
<evidence type="ECO:0000256" key="2">
    <source>
        <dbReference type="ARBA" id="ARBA00004236"/>
    </source>
</evidence>
<dbReference type="CDD" id="cd00082">
    <property type="entry name" value="HisKA"/>
    <property type="match status" value="1"/>
</dbReference>
<keyword evidence="13" id="KW-1133">Transmembrane helix</keyword>
<organism evidence="15 16">
    <name type="scientific">Rheinheimera tangshanensis</name>
    <dbReference type="NCBI Taxonomy" id="400153"/>
    <lineage>
        <taxon>Bacteria</taxon>
        <taxon>Pseudomonadati</taxon>
        <taxon>Pseudomonadota</taxon>
        <taxon>Gammaproteobacteria</taxon>
        <taxon>Chromatiales</taxon>
        <taxon>Chromatiaceae</taxon>
        <taxon>Rheinheimera</taxon>
    </lineage>
</organism>
<dbReference type="Pfam" id="PF00512">
    <property type="entry name" value="HisKA"/>
    <property type="match status" value="1"/>
</dbReference>
<proteinExistence type="predicted"/>
<evidence type="ECO:0000313" key="16">
    <source>
        <dbReference type="Proteomes" id="UP000321814"/>
    </source>
</evidence>
<dbReference type="InterPro" id="IPR015943">
    <property type="entry name" value="WD40/YVTN_repeat-like_dom_sf"/>
</dbReference>
<dbReference type="Gene3D" id="1.10.287.130">
    <property type="match status" value="1"/>
</dbReference>
<dbReference type="GO" id="GO:0000155">
    <property type="term" value="F:phosphorelay sensor kinase activity"/>
    <property type="evidence" value="ECO:0007669"/>
    <property type="project" value="InterPro"/>
</dbReference>
<dbReference type="PANTHER" id="PTHR43547:SF2">
    <property type="entry name" value="HYBRID SIGNAL TRANSDUCTION HISTIDINE KINASE C"/>
    <property type="match status" value="1"/>
</dbReference>
<evidence type="ECO:0000256" key="3">
    <source>
        <dbReference type="ARBA" id="ARBA00004314"/>
    </source>
</evidence>
<dbReference type="AlphaFoldDB" id="A0A5C8LLE2"/>
<dbReference type="EC" id="2.7.13.3" evidence="4"/>
<keyword evidence="5" id="KW-1003">Cell membrane</keyword>
<dbReference type="InterPro" id="IPR005467">
    <property type="entry name" value="His_kinase_dom"/>
</dbReference>
<protein>
    <recommendedName>
        <fullName evidence="4">histidine kinase</fullName>
        <ecNumber evidence="4">2.7.13.3</ecNumber>
    </recommendedName>
</protein>
<reference evidence="15 16" key="1">
    <citation type="submission" date="2019-08" db="EMBL/GenBank/DDBJ databases">
        <title>Draft genome analysis of Rheinheimera tangshanensis isolated from the roots of fresh rice plants (Oryza sativa).</title>
        <authorList>
            <person name="Yu Q."/>
            <person name="Qi Y."/>
            <person name="Zhang H."/>
            <person name="Pu J."/>
        </authorList>
    </citation>
    <scope>NUCLEOTIDE SEQUENCE [LARGE SCALE GENOMIC DNA]</scope>
    <source>
        <strain evidence="15 16">JA3-B52</strain>
    </source>
</reference>
<dbReference type="EMBL" id="VRLR01000014">
    <property type="protein sequence ID" value="TXK78156.1"/>
    <property type="molecule type" value="Genomic_DNA"/>
</dbReference>
<keyword evidence="7" id="KW-0808">Transferase</keyword>
<dbReference type="Pfam" id="PF07495">
    <property type="entry name" value="Y_Y_Y"/>
    <property type="match status" value="1"/>
</dbReference>
<evidence type="ECO:0000256" key="12">
    <source>
        <dbReference type="ARBA" id="ARBA00023136"/>
    </source>
</evidence>
<evidence type="ECO:0000256" key="4">
    <source>
        <dbReference type="ARBA" id="ARBA00012438"/>
    </source>
</evidence>
<evidence type="ECO:0000256" key="5">
    <source>
        <dbReference type="ARBA" id="ARBA00022475"/>
    </source>
</evidence>
<comment type="subcellular location">
    <subcellularLocation>
        <location evidence="2">Cell membrane</location>
    </subcellularLocation>
    <subcellularLocation>
        <location evidence="3">Membrane raft</location>
        <topology evidence="3">Multi-pass membrane protein</topology>
    </subcellularLocation>
</comment>
<dbReference type="Gene3D" id="2.130.10.10">
    <property type="entry name" value="YVTN repeat-like/Quinoprotein amine dehydrogenase"/>
    <property type="match status" value="3"/>
</dbReference>
<dbReference type="InterPro" id="IPR003661">
    <property type="entry name" value="HisK_dim/P_dom"/>
</dbReference>
<dbReference type="Gene3D" id="2.60.40.10">
    <property type="entry name" value="Immunoglobulins"/>
    <property type="match status" value="1"/>
</dbReference>
<feature type="transmembrane region" description="Helical" evidence="13">
    <location>
        <begin position="799"/>
        <end position="819"/>
    </location>
</feature>
<dbReference type="InterPro" id="IPR036097">
    <property type="entry name" value="HisK_dim/P_sf"/>
</dbReference>
<dbReference type="GO" id="GO:0005524">
    <property type="term" value="F:ATP binding"/>
    <property type="evidence" value="ECO:0007669"/>
    <property type="project" value="UniProtKB-KW"/>
</dbReference>
<evidence type="ECO:0000256" key="10">
    <source>
        <dbReference type="ARBA" id="ARBA00022840"/>
    </source>
</evidence>
<evidence type="ECO:0000256" key="13">
    <source>
        <dbReference type="SAM" id="Phobius"/>
    </source>
</evidence>
<dbReference type="InterPro" id="IPR011123">
    <property type="entry name" value="Y_Y_Y"/>
</dbReference>
<keyword evidence="8" id="KW-0547">Nucleotide-binding</keyword>